<evidence type="ECO:0000313" key="1">
    <source>
        <dbReference type="EMBL" id="SHO43989.1"/>
    </source>
</evidence>
<name>A0A1M7XYD5_9FIRM</name>
<protein>
    <submittedName>
        <fullName evidence="1">N-acetylglucosaminyl deacetylase, LmbE family</fullName>
    </submittedName>
</protein>
<organism evidence="1 2">
    <name type="scientific">Anaerocolumna xylanovorans DSM 12503</name>
    <dbReference type="NCBI Taxonomy" id="1121345"/>
    <lineage>
        <taxon>Bacteria</taxon>
        <taxon>Bacillati</taxon>
        <taxon>Bacillota</taxon>
        <taxon>Clostridia</taxon>
        <taxon>Lachnospirales</taxon>
        <taxon>Lachnospiraceae</taxon>
        <taxon>Anaerocolumna</taxon>
    </lineage>
</organism>
<dbReference type="Gene3D" id="3.40.50.10320">
    <property type="entry name" value="LmbE-like"/>
    <property type="match status" value="1"/>
</dbReference>
<dbReference type="SUPFAM" id="SSF102588">
    <property type="entry name" value="LmbE-like"/>
    <property type="match status" value="1"/>
</dbReference>
<dbReference type="Proteomes" id="UP000184612">
    <property type="component" value="Unassembled WGS sequence"/>
</dbReference>
<dbReference type="AlphaFoldDB" id="A0A1M7XYD5"/>
<proteinExistence type="predicted"/>
<dbReference type="STRING" id="1121345.SAMN02745217_00426"/>
<dbReference type="RefSeq" id="WP_073587144.1">
    <property type="nucleotide sequence ID" value="NZ_FRFD01000003.1"/>
</dbReference>
<sequence length="233" mass="26352">MNDGKLTILAVGGHIGDMELTAGMALAKHALEGAHIVTLALTAGEKGAPAGRDIADYRKQKVQEAETFAEMLNGEAIVFDYPDGELSDNDEVRFQVCDVIRKVKPDILITHYKSSMHKDHNNTHKIVNDARFYASLPGFIRENPPHFAGRFYYAENWEDAVDFKPYLFVDTTEGYELWKKAVAAHWFVTGSTSFPYLEYYDHLSRVRGIEARKGRAECFMIPAETYRVIREGL</sequence>
<reference evidence="1 2" key="1">
    <citation type="submission" date="2016-12" db="EMBL/GenBank/DDBJ databases">
        <authorList>
            <person name="Song W.-J."/>
            <person name="Kurnit D.M."/>
        </authorList>
    </citation>
    <scope>NUCLEOTIDE SEQUENCE [LARGE SCALE GENOMIC DNA]</scope>
    <source>
        <strain evidence="1 2">DSM 12503</strain>
    </source>
</reference>
<dbReference type="InterPro" id="IPR003737">
    <property type="entry name" value="GlcNAc_PI_deacetylase-related"/>
</dbReference>
<keyword evidence="2" id="KW-1185">Reference proteome</keyword>
<dbReference type="Pfam" id="PF02585">
    <property type="entry name" value="PIG-L"/>
    <property type="match status" value="1"/>
</dbReference>
<accession>A0A1M7XYD5</accession>
<dbReference type="OrthoDB" id="3514174at2"/>
<dbReference type="InterPro" id="IPR024078">
    <property type="entry name" value="LmbE-like_dom_sf"/>
</dbReference>
<evidence type="ECO:0000313" key="2">
    <source>
        <dbReference type="Proteomes" id="UP000184612"/>
    </source>
</evidence>
<dbReference type="EMBL" id="FRFD01000003">
    <property type="protein sequence ID" value="SHO43989.1"/>
    <property type="molecule type" value="Genomic_DNA"/>
</dbReference>
<gene>
    <name evidence="1" type="ORF">SAMN02745217_00426</name>
</gene>